<feature type="domain" description="Pseudouridine synthase I TruA alpha/beta" evidence="8">
    <location>
        <begin position="10"/>
        <end position="105"/>
    </location>
</feature>
<feature type="binding site" evidence="4 6">
    <location>
        <position position="112"/>
    </location>
    <ligand>
        <name>substrate</name>
    </ligand>
</feature>
<dbReference type="InterPro" id="IPR001406">
    <property type="entry name" value="PsdUridine_synth_TruA"/>
</dbReference>
<reference evidence="9" key="1">
    <citation type="submission" date="2021-03" db="EMBL/GenBank/DDBJ databases">
        <title>Alkalibacter marinus sp. nov., isolated from tidal flat sediment.</title>
        <authorList>
            <person name="Namirimu T."/>
            <person name="Yang J.-A."/>
            <person name="Yang S.-H."/>
            <person name="Kim Y.-J."/>
            <person name="Kwon K.K."/>
        </authorList>
    </citation>
    <scope>NUCLEOTIDE SEQUENCE</scope>
    <source>
        <strain evidence="9">ES005</strain>
    </source>
</reference>
<dbReference type="Gene3D" id="3.30.70.660">
    <property type="entry name" value="Pseudouridine synthase I, catalytic domain, C-terminal subdomain"/>
    <property type="match status" value="1"/>
</dbReference>
<dbReference type="CDD" id="cd02570">
    <property type="entry name" value="PseudoU_synth_EcTruA"/>
    <property type="match status" value="1"/>
</dbReference>
<evidence type="ECO:0000256" key="1">
    <source>
        <dbReference type="ARBA" id="ARBA00009375"/>
    </source>
</evidence>
<name>A0A974XIJ8_9FIRM</name>
<keyword evidence="3 4" id="KW-0413">Isomerase</keyword>
<proteinExistence type="inferred from homology"/>
<dbReference type="InterPro" id="IPR020103">
    <property type="entry name" value="PsdUridine_synth_cat_dom_sf"/>
</dbReference>
<keyword evidence="2 4" id="KW-0819">tRNA processing</keyword>
<dbReference type="Pfam" id="PF01416">
    <property type="entry name" value="PseudoU_synth_1"/>
    <property type="match status" value="2"/>
</dbReference>
<dbReference type="EC" id="5.4.99.12" evidence="4"/>
<dbReference type="NCBIfam" id="TIGR00071">
    <property type="entry name" value="hisT_truA"/>
    <property type="match status" value="1"/>
</dbReference>
<dbReference type="Gene3D" id="3.30.70.580">
    <property type="entry name" value="Pseudouridine synthase I, catalytic domain, N-terminal subdomain"/>
    <property type="match status" value="1"/>
</dbReference>
<dbReference type="KEGG" id="alka:J0B03_04605"/>
<comment type="similarity">
    <text evidence="1 4 7">Belongs to the tRNA pseudouridine synthase TruA family.</text>
</comment>
<protein>
    <recommendedName>
        <fullName evidence="4">tRNA pseudouridine synthase A</fullName>
        <ecNumber evidence="4">5.4.99.12</ecNumber>
    </recommendedName>
    <alternativeName>
        <fullName evidence="4">tRNA pseudouridine(38-40) synthase</fullName>
    </alternativeName>
    <alternativeName>
        <fullName evidence="4">tRNA pseudouridylate synthase I</fullName>
    </alternativeName>
    <alternativeName>
        <fullName evidence="4">tRNA-uridine isomerase I</fullName>
    </alternativeName>
</protein>
<feature type="domain" description="Pseudouridine synthase I TruA alpha/beta" evidence="8">
    <location>
        <begin position="145"/>
        <end position="246"/>
    </location>
</feature>
<feature type="active site" description="Nucleophile" evidence="4 5">
    <location>
        <position position="54"/>
    </location>
</feature>
<keyword evidence="10" id="KW-1185">Reference proteome</keyword>
<evidence type="ECO:0000256" key="2">
    <source>
        <dbReference type="ARBA" id="ARBA00022694"/>
    </source>
</evidence>
<accession>A0A974XIJ8</accession>
<evidence type="ECO:0000313" key="10">
    <source>
        <dbReference type="Proteomes" id="UP000663499"/>
    </source>
</evidence>
<dbReference type="PANTHER" id="PTHR11142:SF22">
    <property type="entry name" value="TRNA PSEUDOURIDINE SYNTHASE A 2"/>
    <property type="match status" value="1"/>
</dbReference>
<dbReference type="InterPro" id="IPR020094">
    <property type="entry name" value="TruA/RsuA/RluB/E/F_N"/>
</dbReference>
<dbReference type="AlphaFoldDB" id="A0A974XIJ8"/>
<dbReference type="SUPFAM" id="SSF55120">
    <property type="entry name" value="Pseudouridine synthase"/>
    <property type="match status" value="1"/>
</dbReference>
<evidence type="ECO:0000256" key="7">
    <source>
        <dbReference type="RuleBase" id="RU003792"/>
    </source>
</evidence>
<comment type="catalytic activity">
    <reaction evidence="4 7">
        <text>uridine(38/39/40) in tRNA = pseudouridine(38/39/40) in tRNA</text>
        <dbReference type="Rhea" id="RHEA:22376"/>
        <dbReference type="Rhea" id="RHEA-COMP:10085"/>
        <dbReference type="Rhea" id="RHEA-COMP:10087"/>
        <dbReference type="ChEBI" id="CHEBI:65314"/>
        <dbReference type="ChEBI" id="CHEBI:65315"/>
        <dbReference type="EC" id="5.4.99.12"/>
    </reaction>
</comment>
<dbReference type="HAMAP" id="MF_00171">
    <property type="entry name" value="TruA"/>
    <property type="match status" value="1"/>
</dbReference>
<comment type="caution">
    <text evidence="4">Lacks conserved residue(s) required for the propagation of feature annotation.</text>
</comment>
<evidence type="ECO:0000256" key="3">
    <source>
        <dbReference type="ARBA" id="ARBA00023235"/>
    </source>
</evidence>
<evidence type="ECO:0000259" key="8">
    <source>
        <dbReference type="Pfam" id="PF01416"/>
    </source>
</evidence>
<comment type="subunit">
    <text evidence="4">Homodimer.</text>
</comment>
<evidence type="ECO:0000256" key="6">
    <source>
        <dbReference type="PIRSR" id="PIRSR001430-2"/>
    </source>
</evidence>
<dbReference type="GO" id="GO:0031119">
    <property type="term" value="P:tRNA pseudouridine synthesis"/>
    <property type="evidence" value="ECO:0007669"/>
    <property type="project" value="UniProtKB-UniRule"/>
</dbReference>
<dbReference type="RefSeq" id="WP_207300685.1">
    <property type="nucleotide sequence ID" value="NZ_CP071444.1"/>
</dbReference>
<dbReference type="Proteomes" id="UP000663499">
    <property type="component" value="Chromosome"/>
</dbReference>
<dbReference type="PANTHER" id="PTHR11142">
    <property type="entry name" value="PSEUDOURIDYLATE SYNTHASE"/>
    <property type="match status" value="1"/>
</dbReference>
<organism evidence="9 10">
    <name type="scientific">Alkalibacter rhizosphaerae</name>
    <dbReference type="NCBI Taxonomy" id="2815577"/>
    <lineage>
        <taxon>Bacteria</taxon>
        <taxon>Bacillati</taxon>
        <taxon>Bacillota</taxon>
        <taxon>Clostridia</taxon>
        <taxon>Eubacteriales</taxon>
        <taxon>Eubacteriaceae</taxon>
        <taxon>Alkalibacter</taxon>
    </lineage>
</organism>
<evidence type="ECO:0000256" key="4">
    <source>
        <dbReference type="HAMAP-Rule" id="MF_00171"/>
    </source>
</evidence>
<dbReference type="FunFam" id="3.30.70.580:FF:000001">
    <property type="entry name" value="tRNA pseudouridine synthase A"/>
    <property type="match status" value="1"/>
</dbReference>
<dbReference type="InterPro" id="IPR020097">
    <property type="entry name" value="PsdUridine_synth_TruA_a/b_dom"/>
</dbReference>
<dbReference type="EMBL" id="CP071444">
    <property type="protein sequence ID" value="QSX09350.1"/>
    <property type="molecule type" value="Genomic_DNA"/>
</dbReference>
<dbReference type="InterPro" id="IPR020095">
    <property type="entry name" value="PsdUridine_synth_TruA_C"/>
</dbReference>
<gene>
    <name evidence="4 9" type="primary">truA</name>
    <name evidence="9" type="ORF">J0B03_04605</name>
</gene>
<evidence type="ECO:0000256" key="5">
    <source>
        <dbReference type="PIRSR" id="PIRSR001430-1"/>
    </source>
</evidence>
<evidence type="ECO:0000313" key="9">
    <source>
        <dbReference type="EMBL" id="QSX09350.1"/>
    </source>
</evidence>
<comment type="function">
    <text evidence="4">Formation of pseudouridine at positions 38, 39 and 40 in the anticodon stem and loop of transfer RNAs.</text>
</comment>
<dbReference type="GO" id="GO:0003723">
    <property type="term" value="F:RNA binding"/>
    <property type="evidence" value="ECO:0007669"/>
    <property type="project" value="InterPro"/>
</dbReference>
<dbReference type="PIRSF" id="PIRSF001430">
    <property type="entry name" value="tRNA_psdUrid_synth"/>
    <property type="match status" value="1"/>
</dbReference>
<sequence length="246" mass="28177">MKRNVKITLQYDGGRYKGWQKLGDNPNTIQQKLEDILEKKVGRNIPVIGSGRTDAGVHALGQVANFHLVTDETASQIQDYINAYLPGDIAVTEAIFVPEAFHSRYHVKEKIYSYRIHNDAIPFVFDRKYCHHVPEPLRLEPMREAMAMLEGTHDFLGFSSLKKTKKSTTRTLHSLTLEKEGPKLRFIFQGDGFLLHSIRIMMGTLLEVGFGTMKPKEIEEIFIKKVRREAGFTVPPQGLFLEEVRY</sequence>
<dbReference type="GO" id="GO:0160147">
    <property type="term" value="F:tRNA pseudouridine(38-40) synthase activity"/>
    <property type="evidence" value="ECO:0007669"/>
    <property type="project" value="UniProtKB-EC"/>
</dbReference>